<dbReference type="SMART" id="SM00478">
    <property type="entry name" value="ENDO3c"/>
    <property type="match status" value="1"/>
</dbReference>
<dbReference type="EMBL" id="JGVH01000041">
    <property type="protein sequence ID" value="KER02757.1"/>
    <property type="molecule type" value="Genomic_DNA"/>
</dbReference>
<dbReference type="InterPro" id="IPR011257">
    <property type="entry name" value="DNA_glycosylase"/>
</dbReference>
<evidence type="ECO:0000259" key="6">
    <source>
        <dbReference type="SMART" id="SM00478"/>
    </source>
</evidence>
<organism evidence="7 8">
    <name type="scientific">Photorhabdus temperata subsp. temperata Meg1</name>
    <dbReference type="NCBI Taxonomy" id="1393735"/>
    <lineage>
        <taxon>Bacteria</taxon>
        <taxon>Pseudomonadati</taxon>
        <taxon>Pseudomonadota</taxon>
        <taxon>Gammaproteobacteria</taxon>
        <taxon>Enterobacterales</taxon>
        <taxon>Morganellaceae</taxon>
        <taxon>Photorhabdus</taxon>
    </lineage>
</organism>
<evidence type="ECO:0000313" key="8">
    <source>
        <dbReference type="Proteomes" id="UP000028002"/>
    </source>
</evidence>
<dbReference type="GO" id="GO:0006285">
    <property type="term" value="P:base-excision repair, AP site formation"/>
    <property type="evidence" value="ECO:0007669"/>
    <property type="project" value="TreeGrafter"/>
</dbReference>
<dbReference type="GO" id="GO:0032993">
    <property type="term" value="C:protein-DNA complex"/>
    <property type="evidence" value="ECO:0007669"/>
    <property type="project" value="TreeGrafter"/>
</dbReference>
<evidence type="ECO:0000256" key="2">
    <source>
        <dbReference type="ARBA" id="ARBA00010817"/>
    </source>
</evidence>
<protein>
    <recommendedName>
        <fullName evidence="3">DNA-3-methyladenine glycosylase II</fullName>
        <ecNumber evidence="3">3.2.2.21</ecNumber>
    </recommendedName>
</protein>
<accession>A0A081RVQ4</accession>
<dbReference type="GO" id="GO:0032131">
    <property type="term" value="F:alkylated DNA binding"/>
    <property type="evidence" value="ECO:0007669"/>
    <property type="project" value="TreeGrafter"/>
</dbReference>
<dbReference type="Gene3D" id="1.10.340.30">
    <property type="entry name" value="Hypothetical protein, domain 2"/>
    <property type="match status" value="1"/>
</dbReference>
<sequence>MKTTLSTKITLPDNYHTHDFFAFHQRDKQNIAEIVEQNQVRKGISWDGKPAELIIAIDSAIAQIQLNIDGNTITDMDDRLPALASHMLGLLQPVHLFELLYKEHPIIGSLISRQSGLRIYQSATPFEALSWAIIGQQISVSAAISIRRRFIQAIGVQHSSGLWCFPTPRQIINRSEDELRQCGFSVSKAKALLLLSQLIESGELTLEISDSEQNIQQLTHNLLAIKGIGIWTINYARLRGFNYLNGSLHGDVAVRRNIQRLINQNEKVSAEQAEKWLANFAPWKALLAAHLWRQESSAGY</sequence>
<evidence type="ECO:0000256" key="3">
    <source>
        <dbReference type="ARBA" id="ARBA00012000"/>
    </source>
</evidence>
<gene>
    <name evidence="7" type="ORF">MEG1DRAFT_02619</name>
</gene>
<evidence type="ECO:0000256" key="4">
    <source>
        <dbReference type="ARBA" id="ARBA00022763"/>
    </source>
</evidence>
<dbReference type="FunFam" id="1.10.340.30:FF:000004">
    <property type="entry name" value="DNA-3-methyladenine glycosylase II"/>
    <property type="match status" value="1"/>
</dbReference>
<dbReference type="CDD" id="cd00056">
    <property type="entry name" value="ENDO3c"/>
    <property type="match status" value="1"/>
</dbReference>
<evidence type="ECO:0000313" key="7">
    <source>
        <dbReference type="EMBL" id="KER02757.1"/>
    </source>
</evidence>
<keyword evidence="7" id="KW-0326">Glycosidase</keyword>
<dbReference type="PATRIC" id="fig|1393735.3.peg.2675"/>
<dbReference type="AlphaFoldDB" id="A0A081RVQ4"/>
<dbReference type="PANTHER" id="PTHR43003">
    <property type="entry name" value="DNA-3-METHYLADENINE GLYCOSYLASE"/>
    <property type="match status" value="1"/>
</dbReference>
<dbReference type="InterPro" id="IPR003265">
    <property type="entry name" value="HhH-GPD_domain"/>
</dbReference>
<evidence type="ECO:0000256" key="5">
    <source>
        <dbReference type="ARBA" id="ARBA00023204"/>
    </source>
</evidence>
<dbReference type="InterPro" id="IPR051912">
    <property type="entry name" value="Alkylbase_DNA_Glycosylase/TA"/>
</dbReference>
<dbReference type="EC" id="3.2.2.21" evidence="3"/>
<dbReference type="SUPFAM" id="SSF48150">
    <property type="entry name" value="DNA-glycosylase"/>
    <property type="match status" value="1"/>
</dbReference>
<dbReference type="GO" id="GO:0006307">
    <property type="term" value="P:DNA alkylation repair"/>
    <property type="evidence" value="ECO:0007669"/>
    <property type="project" value="TreeGrafter"/>
</dbReference>
<name>A0A081RVQ4_PHOTE</name>
<dbReference type="GO" id="GO:0043916">
    <property type="term" value="F:DNA-7-methylguanine glycosylase activity"/>
    <property type="evidence" value="ECO:0007669"/>
    <property type="project" value="TreeGrafter"/>
</dbReference>
<dbReference type="GO" id="GO:0005737">
    <property type="term" value="C:cytoplasm"/>
    <property type="evidence" value="ECO:0007669"/>
    <property type="project" value="TreeGrafter"/>
</dbReference>
<comment type="catalytic activity">
    <reaction evidence="1">
        <text>Hydrolysis of alkylated DNA, releasing 3-methyladenine, 3-methylguanine, 7-methylguanine and 7-methyladenine.</text>
        <dbReference type="EC" id="3.2.2.21"/>
    </reaction>
</comment>
<proteinExistence type="inferred from homology"/>
<dbReference type="RefSeq" id="WP_036839649.1">
    <property type="nucleotide sequence ID" value="NZ_CAWLUD010000041.1"/>
</dbReference>
<comment type="similarity">
    <text evidence="2">Belongs to the alkylbase DNA glycosidase AlkA family.</text>
</comment>
<reference evidence="7 8" key="1">
    <citation type="submission" date="2014-03" db="EMBL/GenBank/DDBJ databases">
        <title>Draft Genome of Photorhabdus temperata Meg1.</title>
        <authorList>
            <person name="Hurst S.G.IV."/>
            <person name="Morris K."/>
            <person name="Thomas K."/>
            <person name="Tisa L.S."/>
        </authorList>
    </citation>
    <scope>NUCLEOTIDE SEQUENCE [LARGE SCALE GENOMIC DNA]</scope>
    <source>
        <strain evidence="7 8">Meg1</strain>
    </source>
</reference>
<feature type="domain" description="HhH-GPD" evidence="6">
    <location>
        <begin position="134"/>
        <end position="296"/>
    </location>
</feature>
<dbReference type="Proteomes" id="UP000028002">
    <property type="component" value="Unassembled WGS sequence"/>
</dbReference>
<keyword evidence="5" id="KW-0234">DNA repair</keyword>
<comment type="caution">
    <text evidence="7">The sequence shown here is derived from an EMBL/GenBank/DDBJ whole genome shotgun (WGS) entry which is preliminary data.</text>
</comment>
<dbReference type="PANTHER" id="PTHR43003:SF13">
    <property type="entry name" value="DNA-3-METHYLADENINE GLYCOSYLASE 2"/>
    <property type="match status" value="1"/>
</dbReference>
<dbReference type="InterPro" id="IPR023170">
    <property type="entry name" value="HhH_base_excis_C"/>
</dbReference>
<dbReference type="Gene3D" id="1.10.1670.10">
    <property type="entry name" value="Helix-hairpin-Helix base-excision DNA repair enzymes (C-terminal)"/>
    <property type="match status" value="1"/>
</dbReference>
<evidence type="ECO:0000256" key="1">
    <source>
        <dbReference type="ARBA" id="ARBA00000086"/>
    </source>
</evidence>
<dbReference type="Pfam" id="PF00730">
    <property type="entry name" value="HhH-GPD"/>
    <property type="match status" value="1"/>
</dbReference>
<dbReference type="GO" id="GO:0008725">
    <property type="term" value="F:DNA-3-methyladenine glycosylase activity"/>
    <property type="evidence" value="ECO:0007669"/>
    <property type="project" value="TreeGrafter"/>
</dbReference>
<keyword evidence="7" id="KW-0378">Hydrolase</keyword>
<keyword evidence="4" id="KW-0227">DNA damage</keyword>